<dbReference type="EMBL" id="NEVH01013570">
    <property type="protein sequence ID" value="PNF28538.1"/>
    <property type="molecule type" value="Genomic_DNA"/>
</dbReference>
<protein>
    <recommendedName>
        <fullName evidence="12">Pre-mRNA cleavage complex 2 protein Pcf11</fullName>
    </recommendedName>
    <alternativeName>
        <fullName evidence="13">Pre-mRNA cleavage complex II protein Pcf11</fullName>
    </alternativeName>
</protein>
<dbReference type="Pfam" id="PF04818">
    <property type="entry name" value="CID"/>
    <property type="match status" value="1"/>
</dbReference>
<evidence type="ECO:0000256" key="13">
    <source>
        <dbReference type="ARBA" id="ARBA00083113"/>
    </source>
</evidence>
<dbReference type="PANTHER" id="PTHR15921:SF3">
    <property type="entry name" value="PRE-MRNA CLEAVAGE COMPLEX 2 PROTEIN PCF11"/>
    <property type="match status" value="1"/>
</dbReference>
<feature type="domain" description="CID" evidence="17">
    <location>
        <begin position="15"/>
        <end position="143"/>
    </location>
</feature>
<keyword evidence="3" id="KW-1017">Isopeptide bond</keyword>
<dbReference type="InterPro" id="IPR048830">
    <property type="entry name" value="PCF11_helical"/>
</dbReference>
<feature type="compositionally biased region" description="Basic and acidic residues" evidence="15">
    <location>
        <begin position="437"/>
        <end position="447"/>
    </location>
</feature>
<keyword evidence="19" id="KW-1185">Reference proteome</keyword>
<evidence type="ECO:0000256" key="5">
    <source>
        <dbReference type="ARBA" id="ARBA00022664"/>
    </source>
</evidence>
<evidence type="ECO:0000256" key="2">
    <source>
        <dbReference type="ARBA" id="ARBA00022481"/>
    </source>
</evidence>
<keyword evidence="5" id="KW-0507">mRNA processing</keyword>
<evidence type="ECO:0000256" key="16">
    <source>
        <dbReference type="SAM" id="Phobius"/>
    </source>
</evidence>
<feature type="region of interest" description="Disordered" evidence="15">
    <location>
        <begin position="437"/>
        <end position="940"/>
    </location>
</feature>
<dbReference type="InterPro" id="IPR045154">
    <property type="entry name" value="PCF11-like"/>
</dbReference>
<keyword evidence="4" id="KW-0597">Phosphoprotein</keyword>
<evidence type="ECO:0000256" key="1">
    <source>
        <dbReference type="ARBA" id="ARBA00004123"/>
    </source>
</evidence>
<dbReference type="CDD" id="cd16982">
    <property type="entry name" value="CID_Pcf11"/>
    <property type="match status" value="1"/>
</dbReference>
<feature type="compositionally biased region" description="Low complexity" evidence="15">
    <location>
        <begin position="337"/>
        <end position="355"/>
    </location>
</feature>
<dbReference type="PROSITE" id="PS51391">
    <property type="entry name" value="CID"/>
    <property type="match status" value="1"/>
</dbReference>
<feature type="compositionally biased region" description="Polar residues" evidence="15">
    <location>
        <begin position="560"/>
        <end position="570"/>
    </location>
</feature>
<dbReference type="InterPro" id="IPR006569">
    <property type="entry name" value="CID_dom"/>
</dbReference>
<feature type="compositionally biased region" description="Basic and acidic residues" evidence="15">
    <location>
        <begin position="1042"/>
        <end position="1057"/>
    </location>
</feature>
<evidence type="ECO:0000256" key="8">
    <source>
        <dbReference type="ARBA" id="ARBA00023054"/>
    </source>
</evidence>
<keyword evidence="9" id="KW-0539">Nucleus</keyword>
<evidence type="ECO:0000259" key="17">
    <source>
        <dbReference type="PROSITE" id="PS51391"/>
    </source>
</evidence>
<dbReference type="EMBL" id="NEVH01013570">
    <property type="protein sequence ID" value="PNF28537.1"/>
    <property type="molecule type" value="Genomic_DNA"/>
</dbReference>
<dbReference type="GO" id="GO:0005737">
    <property type="term" value="C:cytoplasm"/>
    <property type="evidence" value="ECO:0007669"/>
    <property type="project" value="TreeGrafter"/>
</dbReference>
<feature type="coiled-coil region" evidence="14">
    <location>
        <begin position="199"/>
        <end position="251"/>
    </location>
</feature>
<evidence type="ECO:0000313" key="18">
    <source>
        <dbReference type="EMBL" id="PNF28538.1"/>
    </source>
</evidence>
<dbReference type="Gene3D" id="1.25.40.90">
    <property type="match status" value="1"/>
</dbReference>
<feature type="region of interest" description="Disordered" evidence="15">
    <location>
        <begin position="166"/>
        <end position="196"/>
    </location>
</feature>
<comment type="subunit">
    <text evidence="11">Associates with the phosphorylated CTD domain of POLR2A /RNA polymerase II.</text>
</comment>
<proteinExistence type="predicted"/>
<evidence type="ECO:0000256" key="6">
    <source>
        <dbReference type="ARBA" id="ARBA00022843"/>
    </source>
</evidence>
<dbReference type="Proteomes" id="UP000235965">
    <property type="component" value="Unassembled WGS sequence"/>
</dbReference>
<evidence type="ECO:0000256" key="15">
    <source>
        <dbReference type="SAM" id="MobiDB-lite"/>
    </source>
</evidence>
<feature type="compositionally biased region" description="Basic and acidic residues" evidence="15">
    <location>
        <begin position="854"/>
        <end position="900"/>
    </location>
</feature>
<feature type="region of interest" description="Disordered" evidence="15">
    <location>
        <begin position="1042"/>
        <end position="1084"/>
    </location>
</feature>
<dbReference type="Pfam" id="PF20845">
    <property type="entry name" value="Pcf11_helical"/>
    <property type="match status" value="1"/>
</dbReference>
<feature type="compositionally biased region" description="Basic and acidic residues" evidence="15">
    <location>
        <begin position="621"/>
        <end position="641"/>
    </location>
</feature>
<dbReference type="FunFam" id="1.25.40.90:FF:000015">
    <property type="entry name" value="Pre-mRNA cleavage complex 2 protein Pcf11"/>
    <property type="match status" value="1"/>
</dbReference>
<keyword evidence="2" id="KW-0488">Methylation</keyword>
<feature type="compositionally biased region" description="Low complexity" evidence="15">
    <location>
        <begin position="921"/>
        <end position="932"/>
    </location>
</feature>
<evidence type="ECO:0000256" key="4">
    <source>
        <dbReference type="ARBA" id="ARBA00022553"/>
    </source>
</evidence>
<dbReference type="GO" id="GO:0031124">
    <property type="term" value="P:mRNA 3'-end processing"/>
    <property type="evidence" value="ECO:0007669"/>
    <property type="project" value="InterPro"/>
</dbReference>
<feature type="region of interest" description="Disordered" evidence="15">
    <location>
        <begin position="311"/>
        <end position="373"/>
    </location>
</feature>
<evidence type="ECO:0000256" key="11">
    <source>
        <dbReference type="ARBA" id="ARBA00063659"/>
    </source>
</evidence>
<keyword evidence="16" id="KW-1133">Transmembrane helix</keyword>
<comment type="subcellular location">
    <subcellularLocation>
        <location evidence="1">Nucleus</location>
    </subcellularLocation>
</comment>
<evidence type="ECO:0000256" key="7">
    <source>
        <dbReference type="ARBA" id="ARBA00022990"/>
    </source>
</evidence>
<comment type="function">
    <text evidence="10">Component of pre-mRNA cleavage complex II, which promotes transcription termination by RNA polymerase II.</text>
</comment>
<organism evidence="18 19">
    <name type="scientific">Cryptotermes secundus</name>
    <dbReference type="NCBI Taxonomy" id="105785"/>
    <lineage>
        <taxon>Eukaryota</taxon>
        <taxon>Metazoa</taxon>
        <taxon>Ecdysozoa</taxon>
        <taxon>Arthropoda</taxon>
        <taxon>Hexapoda</taxon>
        <taxon>Insecta</taxon>
        <taxon>Pterygota</taxon>
        <taxon>Neoptera</taxon>
        <taxon>Polyneoptera</taxon>
        <taxon>Dictyoptera</taxon>
        <taxon>Blattodea</taxon>
        <taxon>Blattoidea</taxon>
        <taxon>Termitoidae</taxon>
        <taxon>Kalotermitidae</taxon>
        <taxon>Cryptotermitinae</taxon>
        <taxon>Cryptotermes</taxon>
    </lineage>
</organism>
<evidence type="ECO:0000313" key="19">
    <source>
        <dbReference type="Proteomes" id="UP000235965"/>
    </source>
</evidence>
<comment type="caution">
    <text evidence="18">The sequence shown here is derived from an EMBL/GenBank/DDBJ whole genome shotgun (WGS) entry which is preliminary data.</text>
</comment>
<feature type="compositionally biased region" description="Low complexity" evidence="15">
    <location>
        <begin position="827"/>
        <end position="849"/>
    </location>
</feature>
<feature type="compositionally biased region" description="Basic and acidic residues" evidence="15">
    <location>
        <begin position="911"/>
        <end position="920"/>
    </location>
</feature>
<evidence type="ECO:0000256" key="12">
    <source>
        <dbReference type="ARBA" id="ARBA00068814"/>
    </source>
</evidence>
<feature type="transmembrane region" description="Helical" evidence="16">
    <location>
        <begin position="1340"/>
        <end position="1360"/>
    </location>
</feature>
<dbReference type="GO" id="GO:0005849">
    <property type="term" value="C:mRNA cleavage factor complex"/>
    <property type="evidence" value="ECO:0007669"/>
    <property type="project" value="TreeGrafter"/>
</dbReference>
<dbReference type="SUPFAM" id="SSF48464">
    <property type="entry name" value="ENTH/VHS domain"/>
    <property type="match status" value="1"/>
</dbReference>
<keyword evidence="7" id="KW-0007">Acetylation</keyword>
<evidence type="ECO:0000256" key="14">
    <source>
        <dbReference type="SAM" id="Coils"/>
    </source>
</evidence>
<dbReference type="InParanoid" id="A0A2J7QIX1"/>
<feature type="compositionally biased region" description="Low complexity" evidence="15">
    <location>
        <begin position="171"/>
        <end position="182"/>
    </location>
</feature>
<gene>
    <name evidence="18" type="ORF">B7P43_G14338</name>
</gene>
<dbReference type="InterPro" id="IPR008942">
    <property type="entry name" value="ENTH_VHS"/>
</dbReference>
<dbReference type="STRING" id="105785.A0A2J7QIX1"/>
<dbReference type="PANTHER" id="PTHR15921">
    <property type="entry name" value="PRE-MRNA CLEAVAGE COMPLEX II"/>
    <property type="match status" value="1"/>
</dbReference>
<dbReference type="SMART" id="SM00582">
    <property type="entry name" value="RPR"/>
    <property type="match status" value="1"/>
</dbReference>
<reference evidence="18 19" key="1">
    <citation type="submission" date="2017-12" db="EMBL/GenBank/DDBJ databases">
        <title>Hemimetabolous genomes reveal molecular basis of termite eusociality.</title>
        <authorList>
            <person name="Harrison M.C."/>
            <person name="Jongepier E."/>
            <person name="Robertson H.M."/>
            <person name="Arning N."/>
            <person name="Bitard-Feildel T."/>
            <person name="Chao H."/>
            <person name="Childers C.P."/>
            <person name="Dinh H."/>
            <person name="Doddapaneni H."/>
            <person name="Dugan S."/>
            <person name="Gowin J."/>
            <person name="Greiner C."/>
            <person name="Han Y."/>
            <person name="Hu H."/>
            <person name="Hughes D.S.T."/>
            <person name="Huylmans A.-K."/>
            <person name="Kemena C."/>
            <person name="Kremer L.P.M."/>
            <person name="Lee S.L."/>
            <person name="Lopez-Ezquerra A."/>
            <person name="Mallet L."/>
            <person name="Monroy-Kuhn J.M."/>
            <person name="Moser A."/>
            <person name="Murali S.C."/>
            <person name="Muzny D.M."/>
            <person name="Otani S."/>
            <person name="Piulachs M.-D."/>
            <person name="Poelchau M."/>
            <person name="Qu J."/>
            <person name="Schaub F."/>
            <person name="Wada-Katsumata A."/>
            <person name="Worley K.C."/>
            <person name="Xie Q."/>
            <person name="Ylla G."/>
            <person name="Poulsen M."/>
            <person name="Gibbs R.A."/>
            <person name="Schal C."/>
            <person name="Richards S."/>
            <person name="Belles X."/>
            <person name="Korb J."/>
            <person name="Bornberg-Bauer E."/>
        </authorList>
    </citation>
    <scope>NUCLEOTIDE SEQUENCE [LARGE SCALE GENOMIC DNA]</scope>
    <source>
        <tissue evidence="18">Whole body</tissue>
    </source>
</reference>
<dbReference type="OrthoDB" id="343582at2759"/>
<evidence type="ECO:0000256" key="3">
    <source>
        <dbReference type="ARBA" id="ARBA00022499"/>
    </source>
</evidence>
<dbReference type="InterPro" id="IPR047415">
    <property type="entry name" value="Pcf11_CID"/>
</dbReference>
<sequence>MVLKNYQTNMTSMVKMSEVAEEYASSLSDLTVNSKPLINMLTMLADENIMHAPIIVQAVEKHLQKVRAEIKLPVLYLIDSIVKNVGDVYTSLFTQNIVSTFCGIFENVDEKTRAQMFKLRQTWNEVFPPKKLYAVDVRVNAIDPAWPITAVPPTIYVNPKFFRQAPPAPNSQPSSTAVSATPPATPAVPPTAVEDPHTINEAKMREQLLKKQKELLELQQKKLELELLQTKARLEEQQKQLERQTGHLHSEQLRPPMHIAGQEAAKLLAPPKPMESPVVSTKSQTVVPVPATVVNTSQNSGTVTVTVPEAAGAPAGPAARGSGSASGSSKMKIETKSTGATGLKTSATSSSSSTSCRPIPTPALTAVTPGVRSRDPRLASRQLQSNAVPENSMVQPQDEEIQEPDLIFEPVKLETAKPKPQITINIGCVNKGTVNKETRGISKKDPRLISNKVHGLNNSNIKGRTSSATSSGVGGKGSGKMFGRGPSPLPSSPSHPSSGGGGSKSLSSPSSSSQRKTQSKGGSNGSTKPPRNKALPRIIKIDLTDSPPPKAGDTKEESSTSKQNTETGNKSSSPSSKTESHRKKSLPLGTSRSSERKKGSGKSGSESSGMGGNSSNGSIKQEWRKSPVVGEKRHHDHDRPVSSKYDIFVEPEGDSPSPPPPPVISTDNKRRGESSPSKGSVFKDVKLPKGRNYMRRNLAPKPRSVEIPPVTATGDVDLRLGAPPENCPHLDMFQPDTTTSVPSAKEDVKEPLVEAANQDVDLRHLPGSPSRKRSSTERGEQPPPKKTKAEVFDELFGNEDVDLRQLPPNVPVVMQTVPPSPPPPPVISQSSPVPTSASSQDSSVNTTSSLKQPSPERERVESEVRMDECKSVSEDDGKENCESELKSRGWAKYKEKKPDTYKSPLRPMGRSGRDELDLQKSRSSTLGSSSQLRGRDMIYGNPRDRGLSNFHRSSGKFDKLGQPLLYHKLPDDPGERRRSLSTAVEEDTDMRHHLFDDASDINVNMIMQEADEQLKNGTISFSHYNTVLKQVIQLNEVQKLREAQRRDQQENKENWERSRRRRAGETGHLSPIIADDDRQGSSSIDARFGDIDERFPVLHKHRNLTTSLPSSSELSMPGKFQPGPSQWNDAGRPHMRSGHWDHAPNPWIRSAHSANSVPLTQGHLGTHVRMLNPGPSQGQGIPFHQTSGPEFQPVDSFGGVNRWRPQFQSRTPFEGDVDRFESRFSGRSDNRFRGPTPSLLQQQQIHQQQARGNDELPPADPMILELIAQDRMRTINIDGVPREIRFYGDTAVVMLAWDDPREIGFQGGARTVTFDERESILCSLNDTYREFIIDGCTHRLVINIFIVAFIKVFVFVGIVFHGMWLQYQILILYIADVSIRVIILPPEL</sequence>
<name>A0A2J7QIX1_9NEOP</name>
<keyword evidence="16" id="KW-0812">Transmembrane</keyword>
<keyword evidence="16" id="KW-0472">Membrane</keyword>
<dbReference type="GO" id="GO:0003729">
    <property type="term" value="F:mRNA binding"/>
    <property type="evidence" value="ECO:0007669"/>
    <property type="project" value="InterPro"/>
</dbReference>
<accession>A0A2J7QIX1</accession>
<keyword evidence="6" id="KW-0832">Ubl conjugation</keyword>
<dbReference type="GO" id="GO:0000993">
    <property type="term" value="F:RNA polymerase II complex binding"/>
    <property type="evidence" value="ECO:0007669"/>
    <property type="project" value="InterPro"/>
</dbReference>
<dbReference type="GO" id="GO:0006369">
    <property type="term" value="P:termination of RNA polymerase II transcription"/>
    <property type="evidence" value="ECO:0007669"/>
    <property type="project" value="InterPro"/>
</dbReference>
<feature type="compositionally biased region" description="Low complexity" evidence="15">
    <location>
        <begin position="311"/>
        <end position="329"/>
    </location>
</feature>
<feature type="compositionally biased region" description="Gly residues" evidence="15">
    <location>
        <begin position="472"/>
        <end position="482"/>
    </location>
</feature>
<feature type="compositionally biased region" description="Low complexity" evidence="15">
    <location>
        <begin position="504"/>
        <end position="521"/>
    </location>
</feature>
<evidence type="ECO:0000256" key="10">
    <source>
        <dbReference type="ARBA" id="ARBA00057101"/>
    </source>
</evidence>
<keyword evidence="8 14" id="KW-0175">Coiled coil</keyword>
<evidence type="ECO:0000256" key="9">
    <source>
        <dbReference type="ARBA" id="ARBA00023242"/>
    </source>
</evidence>